<proteinExistence type="predicted"/>
<keyword evidence="1" id="KW-0472">Membrane</keyword>
<dbReference type="Proteomes" id="UP001049518">
    <property type="component" value="Chromosome"/>
</dbReference>
<dbReference type="EMBL" id="CP059572">
    <property type="protein sequence ID" value="QXJ22180.1"/>
    <property type="molecule type" value="Genomic_DNA"/>
</dbReference>
<feature type="transmembrane region" description="Helical" evidence="1">
    <location>
        <begin position="42"/>
        <end position="62"/>
    </location>
</feature>
<reference evidence="2" key="1">
    <citation type="submission" date="2020-07" db="EMBL/GenBank/DDBJ databases">
        <authorList>
            <person name="Tarantini F.S."/>
            <person name="Hong K.W."/>
            <person name="Chan K.G."/>
        </authorList>
    </citation>
    <scope>NUCLEOTIDE SEQUENCE</scope>
    <source>
        <strain evidence="2">32-07</strain>
    </source>
</reference>
<feature type="transmembrane region" description="Helical" evidence="1">
    <location>
        <begin position="15"/>
        <end position="35"/>
    </location>
</feature>
<sequence>MDAPSPSSDPLPVRWAVILMGALVASALVGALTLAQTASWPGALLAALGAGGSAVLALHQMLGD</sequence>
<organism evidence="2 3">
    <name type="scientific">Actinomadura graeca</name>
    <dbReference type="NCBI Taxonomy" id="2750812"/>
    <lineage>
        <taxon>Bacteria</taxon>
        <taxon>Bacillati</taxon>
        <taxon>Actinomycetota</taxon>
        <taxon>Actinomycetes</taxon>
        <taxon>Streptosporangiales</taxon>
        <taxon>Thermomonosporaceae</taxon>
        <taxon>Actinomadura</taxon>
    </lineage>
</organism>
<name>A0ABX8QTM6_9ACTN</name>
<protein>
    <submittedName>
        <fullName evidence="2">Uncharacterized protein</fullName>
    </submittedName>
</protein>
<keyword evidence="1" id="KW-1133">Transmembrane helix</keyword>
<gene>
    <name evidence="2" type="ORF">AGRA3207_003141</name>
</gene>
<keyword evidence="1" id="KW-0812">Transmembrane</keyword>
<dbReference type="RefSeq" id="WP_231335385.1">
    <property type="nucleotide sequence ID" value="NZ_CP059572.1"/>
</dbReference>
<accession>A0ABX8QTM6</accession>
<evidence type="ECO:0000256" key="1">
    <source>
        <dbReference type="SAM" id="Phobius"/>
    </source>
</evidence>
<evidence type="ECO:0000313" key="2">
    <source>
        <dbReference type="EMBL" id="QXJ22180.1"/>
    </source>
</evidence>
<keyword evidence="3" id="KW-1185">Reference proteome</keyword>
<evidence type="ECO:0000313" key="3">
    <source>
        <dbReference type="Proteomes" id="UP001049518"/>
    </source>
</evidence>